<comment type="caution">
    <text evidence="1">The sequence shown here is derived from an EMBL/GenBank/DDBJ whole genome shotgun (WGS) entry which is preliminary data.</text>
</comment>
<reference evidence="1" key="1">
    <citation type="submission" date="2021-04" db="EMBL/GenBank/DDBJ databases">
        <title>Draft genomes of 20 S. canis strains.</title>
        <authorList>
            <person name="Pagnossin D."/>
            <person name="Weir W."/>
            <person name="Smith A."/>
            <person name="Ure R."/>
            <person name="Oravcova K."/>
        </authorList>
    </citation>
    <scope>NUCLEOTIDE SEQUENCE</scope>
    <source>
        <strain evidence="1">284</strain>
    </source>
</reference>
<gene>
    <name evidence="1" type="ORF">KB584_07225</name>
</gene>
<dbReference type="Pfam" id="PF08481">
    <property type="entry name" value="GBS_Bsp-like"/>
    <property type="match status" value="1"/>
</dbReference>
<dbReference type="Gene3D" id="2.60.40.3760">
    <property type="match status" value="1"/>
</dbReference>
<name>A0AAE4Q8B0_STRCB</name>
<evidence type="ECO:0000313" key="1">
    <source>
        <dbReference type="EMBL" id="MDV5977248.1"/>
    </source>
</evidence>
<organism evidence="1 2">
    <name type="scientific">Streptococcus canis</name>
    <dbReference type="NCBI Taxonomy" id="1329"/>
    <lineage>
        <taxon>Bacteria</taxon>
        <taxon>Bacillati</taxon>
        <taxon>Bacillota</taxon>
        <taxon>Bacilli</taxon>
        <taxon>Lactobacillales</taxon>
        <taxon>Streptococcaceae</taxon>
        <taxon>Streptococcus</taxon>
    </lineage>
</organism>
<dbReference type="AlphaFoldDB" id="A0AAE4Q8B0"/>
<sequence>MLQGTKAKAIQSVKVAAGSLVDQSNHFVYQTNRVIGREIQVGIDQANHKYLTGDYIVQAYATYLDHSEEVIPVGTYRLEAQRKTYQTLYL</sequence>
<dbReference type="Proteomes" id="UP001186118">
    <property type="component" value="Unassembled WGS sequence"/>
</dbReference>
<accession>A0AAE4Q8B0</accession>
<dbReference type="EMBL" id="JAGQEX010000013">
    <property type="protein sequence ID" value="MDV5977248.1"/>
    <property type="molecule type" value="Genomic_DNA"/>
</dbReference>
<evidence type="ECO:0000313" key="2">
    <source>
        <dbReference type="Proteomes" id="UP001186118"/>
    </source>
</evidence>
<dbReference type="InterPro" id="IPR013688">
    <property type="entry name" value="GBS_Bsp-like"/>
</dbReference>
<dbReference type="RefSeq" id="WP_317610243.1">
    <property type="nucleotide sequence ID" value="NZ_JAGQEX010000013.1"/>
</dbReference>
<proteinExistence type="predicted"/>
<protein>
    <submittedName>
        <fullName evidence="1">GBS Bsp-like repeat-containing protein</fullName>
    </submittedName>
</protein>